<evidence type="ECO:0000313" key="4">
    <source>
        <dbReference type="Proteomes" id="UP000436088"/>
    </source>
</evidence>
<feature type="domain" description="Reverse transcriptase" evidence="2">
    <location>
        <begin position="333"/>
        <end position="460"/>
    </location>
</feature>
<dbReference type="InterPro" id="IPR000477">
    <property type="entry name" value="RT_dom"/>
</dbReference>
<protein>
    <submittedName>
        <fullName evidence="3">RNA-directed DNA polymerase-like protein</fullName>
    </submittedName>
</protein>
<dbReference type="InterPro" id="IPR043502">
    <property type="entry name" value="DNA/RNA_pol_sf"/>
</dbReference>
<feature type="region of interest" description="Disordered" evidence="1">
    <location>
        <begin position="712"/>
        <end position="741"/>
    </location>
</feature>
<dbReference type="CDD" id="cd01647">
    <property type="entry name" value="RT_LTR"/>
    <property type="match status" value="1"/>
</dbReference>
<comment type="caution">
    <text evidence="3">The sequence shown here is derived from an EMBL/GenBank/DDBJ whole genome shotgun (WGS) entry which is preliminary data.</text>
</comment>
<keyword evidence="4" id="KW-1185">Reference proteome</keyword>
<accession>A0A6A2X490</accession>
<proteinExistence type="predicted"/>
<dbReference type="FunFam" id="3.30.70.270:FF:000020">
    <property type="entry name" value="Transposon Tf2-6 polyprotein-like Protein"/>
    <property type="match status" value="1"/>
</dbReference>
<dbReference type="EMBL" id="VEPZ02001518">
    <property type="protein sequence ID" value="KAE8669822.1"/>
    <property type="molecule type" value="Genomic_DNA"/>
</dbReference>
<dbReference type="AlphaFoldDB" id="A0A6A2X490"/>
<dbReference type="Gene3D" id="3.30.70.270">
    <property type="match status" value="2"/>
</dbReference>
<dbReference type="Gene3D" id="3.10.10.10">
    <property type="entry name" value="HIV Type 1 Reverse Transcriptase, subunit A, domain 1"/>
    <property type="match status" value="1"/>
</dbReference>
<sequence length="741" mass="85487">MFFDDITSQNQYEVLVVTDGVEICTVVVCWNSRRGQGFPGADHLFVQGVGRADQWTGKLVSYDEGGADEGVEGGQDVIEDETTKVNIVSNYLTDLANLWWRRKCSEVTDKSLLVGTWEEFIGELKEHFYPRNGHLEIPDLGDLEGYFAFIDGLQQWVKFEIQRRVKKTDSYKTKAKIQGQWWGRERLRDDPTSHQEVMGDQTTKETLKLDSILSSMEVKKGCRKKGLMFVDITVASYKISALVDTGASDLFMPKQSSTLGVGPVKKVLREKPTYLAMLVGDEPIMTEKVLNEVGQVLAKFMDVMPIELPKRLPPKREVNHKIELVSDVEPPAKHDESRRMYINYRALNKLIVKNKYTFPLIADFFDQLGSARCFTKLDLRYGYYQVMIVEGDELKKTCVTRYGSYKFVVIPFGLTNTPTTFCTLMNKVLQPFLDQFVVVYLNNIMVYRKTLEEHVEHLRKEASSVWMGTRFGPLMWKPSTKVSKLRTFLGIANYYRRFVKCYSKMTTPLTELLKKDKVWEWCSKCKKAFEKIKKVMMVSFPPKRSFLLSRLDGKNSLSSLTFPLSTSQKRRARNLMEGANEGKTRKFWIKGDLLYAQGYYLYVPQYRKLRKELMKECHDYKCAQPMMRLEYSSSTCASKNRWANQESKCFVGDLFEALCIMAYRLELPSNIRAHPVFHVSLLKLYQHDEEDPDQGKSHRTLFKVKVSYDKEMSDKGITRPGGGGSHVPRAHDRGHNARRNP</sequence>
<reference evidence="3" key="1">
    <citation type="submission" date="2019-09" db="EMBL/GenBank/DDBJ databases">
        <title>Draft genome information of white flower Hibiscus syriacus.</title>
        <authorList>
            <person name="Kim Y.-M."/>
        </authorList>
    </citation>
    <scope>NUCLEOTIDE SEQUENCE [LARGE SCALE GENOMIC DNA]</scope>
    <source>
        <strain evidence="3">YM2019G1</strain>
    </source>
</reference>
<evidence type="ECO:0000313" key="3">
    <source>
        <dbReference type="EMBL" id="KAE8669822.1"/>
    </source>
</evidence>
<evidence type="ECO:0000259" key="2">
    <source>
        <dbReference type="Pfam" id="PF00078"/>
    </source>
</evidence>
<dbReference type="InterPro" id="IPR043128">
    <property type="entry name" value="Rev_trsase/Diguanyl_cyclase"/>
</dbReference>
<dbReference type="GO" id="GO:0003964">
    <property type="term" value="F:RNA-directed DNA polymerase activity"/>
    <property type="evidence" value="ECO:0007669"/>
    <property type="project" value="UniProtKB-KW"/>
</dbReference>
<dbReference type="Proteomes" id="UP000436088">
    <property type="component" value="Unassembled WGS sequence"/>
</dbReference>
<dbReference type="InterPro" id="IPR053134">
    <property type="entry name" value="RNA-dir_DNA_polymerase"/>
</dbReference>
<organism evidence="3 4">
    <name type="scientific">Hibiscus syriacus</name>
    <name type="common">Rose of Sharon</name>
    <dbReference type="NCBI Taxonomy" id="106335"/>
    <lineage>
        <taxon>Eukaryota</taxon>
        <taxon>Viridiplantae</taxon>
        <taxon>Streptophyta</taxon>
        <taxon>Embryophyta</taxon>
        <taxon>Tracheophyta</taxon>
        <taxon>Spermatophyta</taxon>
        <taxon>Magnoliopsida</taxon>
        <taxon>eudicotyledons</taxon>
        <taxon>Gunneridae</taxon>
        <taxon>Pentapetalae</taxon>
        <taxon>rosids</taxon>
        <taxon>malvids</taxon>
        <taxon>Malvales</taxon>
        <taxon>Malvaceae</taxon>
        <taxon>Malvoideae</taxon>
        <taxon>Hibiscus</taxon>
    </lineage>
</organism>
<dbReference type="PANTHER" id="PTHR24559">
    <property type="entry name" value="TRANSPOSON TY3-I GAG-POL POLYPROTEIN"/>
    <property type="match status" value="1"/>
</dbReference>
<dbReference type="PANTHER" id="PTHR24559:SF436">
    <property type="entry name" value="RNA-DIRECTED DNA POLYMERASE HOMOLOG"/>
    <property type="match status" value="1"/>
</dbReference>
<dbReference type="SUPFAM" id="SSF56672">
    <property type="entry name" value="DNA/RNA polymerases"/>
    <property type="match status" value="1"/>
</dbReference>
<name>A0A6A2X490_HIBSY</name>
<evidence type="ECO:0000256" key="1">
    <source>
        <dbReference type="SAM" id="MobiDB-lite"/>
    </source>
</evidence>
<dbReference type="Pfam" id="PF00078">
    <property type="entry name" value="RVT_1"/>
    <property type="match status" value="1"/>
</dbReference>
<gene>
    <name evidence="3" type="ORF">F3Y22_tig00112216pilonHSYRG00008</name>
</gene>